<dbReference type="SMART" id="SM01321">
    <property type="entry name" value="Y1_Tnp"/>
    <property type="match status" value="1"/>
</dbReference>
<dbReference type="EMBL" id="JBHSMA010000003">
    <property type="protein sequence ID" value="MFC5410330.1"/>
    <property type="molecule type" value="Genomic_DNA"/>
</dbReference>
<sequence>MKIEYRRNLPHLQYVGATFFITFCLKGSLPADTVRRLIEERHTALRQLQQPSQEAIVKAHKRYFAKINGILDRCQSGNRWLQNRSIAEHIADKIKSYDGLAYDLIAYCIMPNHVHLLVDFAVQLENWEETTQPGRQNYQQLYTVLQQIKGHTAHQANKMLGRSGAFWQPESYDHVVRSKQELKNIVHYILQNPVQAGLVTDWRHWPYNYLNERTYGL</sequence>
<dbReference type="PANTHER" id="PTHR36966">
    <property type="entry name" value="REP-ASSOCIATED TYROSINE TRANSPOSASE"/>
    <property type="match status" value="1"/>
</dbReference>
<evidence type="ECO:0000313" key="3">
    <source>
        <dbReference type="Proteomes" id="UP001596106"/>
    </source>
</evidence>
<gene>
    <name evidence="2" type="ORF">ACFPMF_13470</name>
</gene>
<dbReference type="Gene3D" id="3.30.70.1290">
    <property type="entry name" value="Transposase IS200-like"/>
    <property type="match status" value="1"/>
</dbReference>
<protein>
    <submittedName>
        <fullName evidence="2">Transposase</fullName>
    </submittedName>
</protein>
<name>A0ABW0ICQ9_9BACT</name>
<feature type="domain" description="Transposase IS200-like" evidence="1">
    <location>
        <begin position="14"/>
        <end position="192"/>
    </location>
</feature>
<dbReference type="InterPro" id="IPR036515">
    <property type="entry name" value="Transposase_17_sf"/>
</dbReference>
<dbReference type="PANTHER" id="PTHR36966:SF1">
    <property type="entry name" value="REP-ASSOCIATED TYROSINE TRANSPOSASE"/>
    <property type="match status" value="1"/>
</dbReference>
<evidence type="ECO:0000259" key="1">
    <source>
        <dbReference type="SMART" id="SM01321"/>
    </source>
</evidence>
<dbReference type="InterPro" id="IPR052715">
    <property type="entry name" value="RAYT_transposase"/>
</dbReference>
<proteinExistence type="predicted"/>
<comment type="caution">
    <text evidence="2">The sequence shown here is derived from an EMBL/GenBank/DDBJ whole genome shotgun (WGS) entry which is preliminary data.</text>
</comment>
<dbReference type="RefSeq" id="WP_379845684.1">
    <property type="nucleotide sequence ID" value="NZ_JBHSMA010000003.1"/>
</dbReference>
<keyword evidence="3" id="KW-1185">Reference proteome</keyword>
<organism evidence="2 3">
    <name type="scientific">Larkinella bovis</name>
    <dbReference type="NCBI Taxonomy" id="683041"/>
    <lineage>
        <taxon>Bacteria</taxon>
        <taxon>Pseudomonadati</taxon>
        <taxon>Bacteroidota</taxon>
        <taxon>Cytophagia</taxon>
        <taxon>Cytophagales</taxon>
        <taxon>Spirosomataceae</taxon>
        <taxon>Larkinella</taxon>
    </lineage>
</organism>
<reference evidence="3" key="1">
    <citation type="journal article" date="2019" name="Int. J. Syst. Evol. Microbiol.">
        <title>The Global Catalogue of Microorganisms (GCM) 10K type strain sequencing project: providing services to taxonomists for standard genome sequencing and annotation.</title>
        <authorList>
            <consortium name="The Broad Institute Genomics Platform"/>
            <consortium name="The Broad Institute Genome Sequencing Center for Infectious Disease"/>
            <person name="Wu L."/>
            <person name="Ma J."/>
        </authorList>
    </citation>
    <scope>NUCLEOTIDE SEQUENCE [LARGE SCALE GENOMIC DNA]</scope>
    <source>
        <strain evidence="3">CCUG 55250</strain>
    </source>
</reference>
<dbReference type="InterPro" id="IPR002686">
    <property type="entry name" value="Transposase_17"/>
</dbReference>
<evidence type="ECO:0000313" key="2">
    <source>
        <dbReference type="EMBL" id="MFC5410330.1"/>
    </source>
</evidence>
<dbReference type="SUPFAM" id="SSF143422">
    <property type="entry name" value="Transposase IS200-like"/>
    <property type="match status" value="1"/>
</dbReference>
<dbReference type="Proteomes" id="UP001596106">
    <property type="component" value="Unassembled WGS sequence"/>
</dbReference>
<accession>A0ABW0ICQ9</accession>